<dbReference type="EMBL" id="KL367493">
    <property type="protein sequence ID" value="KFD69762.1"/>
    <property type="molecule type" value="Genomic_DNA"/>
</dbReference>
<accession>A0A085NJW6</accession>
<dbReference type="PANTHER" id="PTHR12463:SF0">
    <property type="entry name" value="ALPHA-KETOGLUTARATE-DEPENDENT DIOXYGENASE ALKB HOMOLOG 4"/>
    <property type="match status" value="1"/>
</dbReference>
<dbReference type="Proteomes" id="UP000030758">
    <property type="component" value="Unassembled WGS sequence"/>
</dbReference>
<dbReference type="GO" id="GO:0070988">
    <property type="term" value="P:demethylation"/>
    <property type="evidence" value="ECO:0007669"/>
    <property type="project" value="InterPro"/>
</dbReference>
<keyword evidence="7" id="KW-1185">Reference proteome</keyword>
<dbReference type="SUPFAM" id="SSF51197">
    <property type="entry name" value="Clavaminate synthase-like"/>
    <property type="match status" value="1"/>
</dbReference>
<dbReference type="InterPro" id="IPR037151">
    <property type="entry name" value="AlkB-like_sf"/>
</dbReference>
<evidence type="ECO:0008006" key="8">
    <source>
        <dbReference type="Google" id="ProtNLM"/>
    </source>
</evidence>
<evidence type="ECO:0000313" key="7">
    <source>
        <dbReference type="Proteomes" id="UP000030764"/>
    </source>
</evidence>
<dbReference type="AlphaFoldDB" id="A0A085NJW6"/>
<dbReference type="InterPro" id="IPR032857">
    <property type="entry name" value="ALKBH4"/>
</dbReference>
<dbReference type="InterPro" id="IPR008555">
    <property type="entry name" value="SIKE"/>
</dbReference>
<evidence type="ECO:0000313" key="5">
    <source>
        <dbReference type="EMBL" id="KFD47327.1"/>
    </source>
</evidence>
<comment type="cofactor">
    <cofactor evidence="1">
        <name>Fe(2+)</name>
        <dbReference type="ChEBI" id="CHEBI:29033"/>
    </cofactor>
</comment>
<comment type="similarity">
    <text evidence="2">Belongs to the SIKE family.</text>
</comment>
<reference evidence="6 7" key="1">
    <citation type="journal article" date="2014" name="Nat. Genet.">
        <title>Genome and transcriptome of the porcine whipworm Trichuris suis.</title>
        <authorList>
            <person name="Jex A.R."/>
            <person name="Nejsum P."/>
            <person name="Schwarz E.M."/>
            <person name="Hu L."/>
            <person name="Young N.D."/>
            <person name="Hall R.S."/>
            <person name="Korhonen P.K."/>
            <person name="Liao S."/>
            <person name="Thamsborg S."/>
            <person name="Xia J."/>
            <person name="Xu P."/>
            <person name="Wang S."/>
            <person name="Scheerlinck J.P."/>
            <person name="Hofmann A."/>
            <person name="Sternberg P.W."/>
            <person name="Wang J."/>
            <person name="Gasser R.B."/>
        </authorList>
    </citation>
    <scope>NUCLEOTIDE SEQUENCE [LARGE SCALE GENOMIC DNA]</scope>
    <source>
        <strain evidence="6">DCEP-RM93F</strain>
        <strain evidence="5">DCEP-RM93M</strain>
    </source>
</reference>
<dbReference type="GO" id="GO:0032451">
    <property type="term" value="F:demethylase activity"/>
    <property type="evidence" value="ECO:0007669"/>
    <property type="project" value="TreeGrafter"/>
</dbReference>
<name>A0A085NJW6_9BILA</name>
<organism evidence="6">
    <name type="scientific">Trichuris suis</name>
    <name type="common">pig whipworm</name>
    <dbReference type="NCBI Taxonomy" id="68888"/>
    <lineage>
        <taxon>Eukaryota</taxon>
        <taxon>Metazoa</taxon>
        <taxon>Ecdysozoa</taxon>
        <taxon>Nematoda</taxon>
        <taxon>Enoplea</taxon>
        <taxon>Dorylaimia</taxon>
        <taxon>Trichinellida</taxon>
        <taxon>Trichuridae</taxon>
        <taxon>Trichuris</taxon>
    </lineage>
</organism>
<evidence type="ECO:0000256" key="3">
    <source>
        <dbReference type="ARBA" id="ARBA00023054"/>
    </source>
</evidence>
<evidence type="ECO:0000256" key="1">
    <source>
        <dbReference type="ARBA" id="ARBA00001954"/>
    </source>
</evidence>
<proteinExistence type="inferred from homology"/>
<dbReference type="PANTHER" id="PTHR12463">
    <property type="entry name" value="OXYGENASE-RELATED"/>
    <property type="match status" value="1"/>
</dbReference>
<dbReference type="GO" id="GO:0016491">
    <property type="term" value="F:oxidoreductase activity"/>
    <property type="evidence" value="ECO:0007669"/>
    <property type="project" value="TreeGrafter"/>
</dbReference>
<evidence type="ECO:0000313" key="6">
    <source>
        <dbReference type="EMBL" id="KFD69762.1"/>
    </source>
</evidence>
<dbReference type="Gene3D" id="2.60.120.590">
    <property type="entry name" value="Alpha-ketoglutarate-dependent dioxygenase AlkB-like"/>
    <property type="match status" value="1"/>
</dbReference>
<keyword evidence="3 4" id="KW-0175">Coiled coil</keyword>
<protein>
    <recommendedName>
        <fullName evidence="8">Alpha-ketoglutarate-dependent dioxygenase AlkB-like domain-containing protein</fullName>
    </recommendedName>
</protein>
<gene>
    <name evidence="5" type="ORF">M513_11785</name>
    <name evidence="6" type="ORF">M514_11785</name>
</gene>
<evidence type="ECO:0000256" key="4">
    <source>
        <dbReference type="SAM" id="Coils"/>
    </source>
</evidence>
<sequence length="545" mass="62612">MAFSQMAREAEDLASRLRCKEMFVDSITCTVKKQQISFNALKEYWNYVRGLQAASGSRNRNTLIDELRKESILMNFLEQENQRLRQLISDQKNALKLITSRYVQQLDAFHRLNAYEKRVLWANKLIGESCDLEYINSLVNFVHSFQDCSKNGLRACEELLEEKGRLTMENASLQEILNPLPLGKALIEEKQVATCEKLFTVWSQGNLPEWFARCTSLRISSQKSKFLSRSSPSLRSVETEKLLILLTEHGRFINDELVLCIRILQPRKGATSDLQMTDANQTCPCKGIRCCLICQHSDRVQKLNRKPFPFEAYKTFVLCAKCVSVAHPLTPKFYSVTALLAFQKDAHERGEALQGCSVHSVFLVENFISQNEESYLQSTMDSIGWQPSQSGRRKQDYGPRANFKKRKVKPAKRPLPEYANFLFQRLTTIDALSGFVPVELSNLDYDSSRGSWIDFHKDDCWLWGNRIVTCNLLSDTVLTFLEDETNTLIYVPLKRRSLCCFSGNVRIALSHGIFPQHIVGRRVVMTIREPSTWWQSGKLENDDVP</sequence>
<dbReference type="Proteomes" id="UP000030764">
    <property type="component" value="Unassembled WGS sequence"/>
</dbReference>
<evidence type="ECO:0000256" key="2">
    <source>
        <dbReference type="ARBA" id="ARBA00005537"/>
    </source>
</evidence>
<dbReference type="EMBL" id="KL363331">
    <property type="protein sequence ID" value="KFD47327.1"/>
    <property type="molecule type" value="Genomic_DNA"/>
</dbReference>
<dbReference type="Pfam" id="PF05769">
    <property type="entry name" value="SIKE"/>
    <property type="match status" value="1"/>
</dbReference>
<feature type="coiled-coil region" evidence="4">
    <location>
        <begin position="67"/>
        <end position="97"/>
    </location>
</feature>